<keyword evidence="3 6" id="KW-0812">Transmembrane</keyword>
<evidence type="ECO:0000313" key="8">
    <source>
        <dbReference type="Proteomes" id="UP001549749"/>
    </source>
</evidence>
<feature type="transmembrane region" description="Helical" evidence="6">
    <location>
        <begin position="49"/>
        <end position="66"/>
    </location>
</feature>
<feature type="transmembrane region" description="Helical" evidence="6">
    <location>
        <begin position="124"/>
        <end position="146"/>
    </location>
</feature>
<keyword evidence="8" id="KW-1185">Reference proteome</keyword>
<dbReference type="EMBL" id="JBEXAC010000001">
    <property type="protein sequence ID" value="MET6996588.1"/>
    <property type="molecule type" value="Genomic_DNA"/>
</dbReference>
<proteinExistence type="predicted"/>
<evidence type="ECO:0008006" key="9">
    <source>
        <dbReference type="Google" id="ProtNLM"/>
    </source>
</evidence>
<evidence type="ECO:0000256" key="6">
    <source>
        <dbReference type="SAM" id="Phobius"/>
    </source>
</evidence>
<comment type="subcellular location">
    <subcellularLocation>
        <location evidence="1">Cell membrane</location>
        <topology evidence="1">Multi-pass membrane protein</topology>
    </subcellularLocation>
</comment>
<accession>A0ABV2T0M7</accession>
<dbReference type="InterPro" id="IPR050833">
    <property type="entry name" value="Poly_Biosynth_Transport"/>
</dbReference>
<feature type="transmembrane region" description="Helical" evidence="6">
    <location>
        <begin position="15"/>
        <end position="37"/>
    </location>
</feature>
<dbReference type="Proteomes" id="UP001549749">
    <property type="component" value="Unassembled WGS sequence"/>
</dbReference>
<name>A0ABV2T0M7_9BACT</name>
<feature type="transmembrane region" description="Helical" evidence="6">
    <location>
        <begin position="236"/>
        <end position="262"/>
    </location>
</feature>
<keyword evidence="5 6" id="KW-0472">Membrane</keyword>
<feature type="transmembrane region" description="Helical" evidence="6">
    <location>
        <begin position="268"/>
        <end position="287"/>
    </location>
</feature>
<comment type="caution">
    <text evidence="7">The sequence shown here is derived from an EMBL/GenBank/DDBJ whole genome shotgun (WGS) entry which is preliminary data.</text>
</comment>
<dbReference type="PANTHER" id="PTHR30250">
    <property type="entry name" value="PST FAMILY PREDICTED COLANIC ACID TRANSPORTER"/>
    <property type="match status" value="1"/>
</dbReference>
<reference evidence="7 8" key="1">
    <citation type="submission" date="2024-06" db="EMBL/GenBank/DDBJ databases">
        <title>Chitinophaga defluvii sp. nov., isolated from municipal sewage.</title>
        <authorList>
            <person name="Zhang L."/>
        </authorList>
    </citation>
    <scope>NUCLEOTIDE SEQUENCE [LARGE SCALE GENOMIC DNA]</scope>
    <source>
        <strain evidence="7 8">H8</strain>
    </source>
</reference>
<evidence type="ECO:0000313" key="7">
    <source>
        <dbReference type="EMBL" id="MET6996588.1"/>
    </source>
</evidence>
<keyword evidence="2" id="KW-1003">Cell membrane</keyword>
<sequence length="437" mass="50360">MYLEKYWNIILKNNFVKSFLILISGSAAAQIINFGFYPLLSRIYDSKDFGVLALFTSIIGICSSFTSGKYELAIPTVKEEAEARKIVKVAMFFSVSFAILVALILFLIWSFFPNFQRELFQNNLVWLVPISIILINGYEIFTYYYIRYGNLKIILRTKLYQAASKNIIQVGGGVLFLNKGMFLVLGLIMSQSTGLYSFVKKYFKGRKIRPFFERDSFRFQKAEIFKYAQLYKKYPLFLIPSGFLNKLGIELPVFFFTLYFGASFTGNYAMANLVTLTPISIIIQSLSKSYLNEFSVKYSTSGEKALSFYNAFHLKLLKWTLLPCILLCFVIKPLALFALGAKWLLAAEMMQYLCALAYFQLIYSTISQTLNVINRHEKQLTWNIIRTVFILALFFIAHLIGMDNLLIFKIYILAMIVFYIILGQITINTLKNHIKHG</sequence>
<organism evidence="7 8">
    <name type="scientific">Chitinophaga defluvii</name>
    <dbReference type="NCBI Taxonomy" id="3163343"/>
    <lineage>
        <taxon>Bacteria</taxon>
        <taxon>Pseudomonadati</taxon>
        <taxon>Bacteroidota</taxon>
        <taxon>Chitinophagia</taxon>
        <taxon>Chitinophagales</taxon>
        <taxon>Chitinophagaceae</taxon>
        <taxon>Chitinophaga</taxon>
    </lineage>
</organism>
<feature type="transmembrane region" description="Helical" evidence="6">
    <location>
        <begin position="380"/>
        <end position="400"/>
    </location>
</feature>
<gene>
    <name evidence="7" type="ORF">ABR189_04385</name>
</gene>
<evidence type="ECO:0000256" key="3">
    <source>
        <dbReference type="ARBA" id="ARBA00022692"/>
    </source>
</evidence>
<feature type="transmembrane region" description="Helical" evidence="6">
    <location>
        <begin position="319"/>
        <end position="344"/>
    </location>
</feature>
<evidence type="ECO:0000256" key="2">
    <source>
        <dbReference type="ARBA" id="ARBA00022475"/>
    </source>
</evidence>
<dbReference type="RefSeq" id="WP_354659230.1">
    <property type="nucleotide sequence ID" value="NZ_JBEXAC010000001.1"/>
</dbReference>
<protein>
    <recommendedName>
        <fullName evidence="9">O-antigen/teichoic acid export membrane protein</fullName>
    </recommendedName>
</protein>
<keyword evidence="4 6" id="KW-1133">Transmembrane helix</keyword>
<dbReference type="PANTHER" id="PTHR30250:SF11">
    <property type="entry name" value="O-ANTIGEN TRANSPORTER-RELATED"/>
    <property type="match status" value="1"/>
</dbReference>
<evidence type="ECO:0000256" key="5">
    <source>
        <dbReference type="ARBA" id="ARBA00023136"/>
    </source>
</evidence>
<evidence type="ECO:0000256" key="4">
    <source>
        <dbReference type="ARBA" id="ARBA00022989"/>
    </source>
</evidence>
<feature type="transmembrane region" description="Helical" evidence="6">
    <location>
        <begin position="86"/>
        <end position="112"/>
    </location>
</feature>
<evidence type="ECO:0000256" key="1">
    <source>
        <dbReference type="ARBA" id="ARBA00004651"/>
    </source>
</evidence>
<feature type="transmembrane region" description="Helical" evidence="6">
    <location>
        <begin position="406"/>
        <end position="427"/>
    </location>
</feature>